<feature type="compositionally biased region" description="Acidic residues" evidence="3">
    <location>
        <begin position="327"/>
        <end position="337"/>
    </location>
</feature>
<dbReference type="EMBL" id="JBJXBP010000008">
    <property type="protein sequence ID" value="KAL3813446.1"/>
    <property type="molecule type" value="Genomic_DNA"/>
</dbReference>
<reference evidence="5 6" key="1">
    <citation type="submission" date="2024-12" db="EMBL/GenBank/DDBJ databases">
        <title>The unique morphological basis and parallel evolutionary history of personate flowers in Penstemon.</title>
        <authorList>
            <person name="Depatie T.H."/>
            <person name="Wessinger C.A."/>
        </authorList>
    </citation>
    <scope>NUCLEOTIDE SEQUENCE [LARGE SCALE GENOMIC DNA]</scope>
    <source>
        <strain evidence="5">WTNN_2</strain>
        <tissue evidence="5">Leaf</tissue>
    </source>
</reference>
<dbReference type="Pfam" id="PF02179">
    <property type="entry name" value="BAG"/>
    <property type="match status" value="1"/>
</dbReference>
<protein>
    <recommendedName>
        <fullName evidence="4">BAG domain-containing protein</fullName>
    </recommendedName>
</protein>
<accession>A0ABD3RS02</accession>
<dbReference type="SUPFAM" id="SSF63491">
    <property type="entry name" value="BAG domain"/>
    <property type="match status" value="1"/>
</dbReference>
<comment type="caution">
    <text evidence="5">The sequence shown here is derived from an EMBL/GenBank/DDBJ whole genome shotgun (WGS) entry which is preliminary data.</text>
</comment>
<feature type="region of interest" description="Disordered" evidence="3">
    <location>
        <begin position="321"/>
        <end position="381"/>
    </location>
</feature>
<feature type="coiled-coil region" evidence="2">
    <location>
        <begin position="234"/>
        <end position="261"/>
    </location>
</feature>
<dbReference type="PANTHER" id="PTHR33322:SF18">
    <property type="entry name" value="BAG FAMILY MOLECULAR CHAPERONE REGULATOR 8, CHLOROPLASTIC"/>
    <property type="match status" value="1"/>
</dbReference>
<feature type="region of interest" description="Disordered" evidence="3">
    <location>
        <begin position="267"/>
        <end position="289"/>
    </location>
</feature>
<sequence>MSSHHHHPTYPTPNPTCCHCFYTPSHHHPPPPPPDIHLHHYHYPPPQLHPPYINQHHPLEKCHFQEERQNNPTISSLLRRISALESTLLRRSSSSHSIRDAAARTIQTHFRAFLLRRSRTLRQLKELASIKSRLGILKSEVSENTHFSYYVIYHKALTLLLKLDTIQGGDPMIRDGKKSIIKELNNFLDLIDGFCEKRRGHSRGANVRYETNSVKSRDSNRERKTGNLKLGGLKRVNEEKMKGLVERINKLAEELDDEEIEVIDCPSKRNHKVPGNRTEDLVKQHGSTIRPKVKKSVSFAENMVDAREIEDDLCRAVEEIGVSSKEAEDDEEDEDQSENGSSLSESDGEKDLRSNPRSEGNFVTRHNESRTENFVFSAPLPVKMETRAELIDKRKKMAQ</sequence>
<feature type="compositionally biased region" description="Basic and acidic residues" evidence="3">
    <location>
        <begin position="347"/>
        <end position="356"/>
    </location>
</feature>
<keyword evidence="6" id="KW-1185">Reference proteome</keyword>
<evidence type="ECO:0000313" key="6">
    <source>
        <dbReference type="Proteomes" id="UP001634393"/>
    </source>
</evidence>
<keyword evidence="2" id="KW-0175">Coiled coil</keyword>
<gene>
    <name evidence="5" type="ORF">ACJIZ3_014714</name>
</gene>
<dbReference type="PANTHER" id="PTHR33322">
    <property type="entry name" value="BAG DOMAIN CONTAINING PROTEIN, EXPRESSED"/>
    <property type="match status" value="1"/>
</dbReference>
<dbReference type="AlphaFoldDB" id="A0ABD3RS02"/>
<dbReference type="Proteomes" id="UP001634393">
    <property type="component" value="Unassembled WGS sequence"/>
</dbReference>
<dbReference type="InterPro" id="IPR003103">
    <property type="entry name" value="BAG_domain"/>
</dbReference>
<evidence type="ECO:0000256" key="3">
    <source>
        <dbReference type="SAM" id="MobiDB-lite"/>
    </source>
</evidence>
<evidence type="ECO:0000259" key="4">
    <source>
        <dbReference type="Pfam" id="PF02179"/>
    </source>
</evidence>
<evidence type="ECO:0000256" key="2">
    <source>
        <dbReference type="SAM" id="Coils"/>
    </source>
</evidence>
<keyword evidence="1" id="KW-0143">Chaperone</keyword>
<feature type="domain" description="BAG" evidence="4">
    <location>
        <begin position="148"/>
        <end position="192"/>
    </location>
</feature>
<organism evidence="5 6">
    <name type="scientific">Penstemon smallii</name>
    <dbReference type="NCBI Taxonomy" id="265156"/>
    <lineage>
        <taxon>Eukaryota</taxon>
        <taxon>Viridiplantae</taxon>
        <taxon>Streptophyta</taxon>
        <taxon>Embryophyta</taxon>
        <taxon>Tracheophyta</taxon>
        <taxon>Spermatophyta</taxon>
        <taxon>Magnoliopsida</taxon>
        <taxon>eudicotyledons</taxon>
        <taxon>Gunneridae</taxon>
        <taxon>Pentapetalae</taxon>
        <taxon>asterids</taxon>
        <taxon>lamiids</taxon>
        <taxon>Lamiales</taxon>
        <taxon>Plantaginaceae</taxon>
        <taxon>Cheloneae</taxon>
        <taxon>Penstemon</taxon>
    </lineage>
</organism>
<dbReference type="InterPro" id="IPR040400">
    <property type="entry name" value="BAG5/6/7/8"/>
</dbReference>
<evidence type="ECO:0000256" key="1">
    <source>
        <dbReference type="ARBA" id="ARBA00023186"/>
    </source>
</evidence>
<proteinExistence type="predicted"/>
<name>A0ABD3RS02_9LAMI</name>
<evidence type="ECO:0000313" key="5">
    <source>
        <dbReference type="EMBL" id="KAL3813446.1"/>
    </source>
</evidence>